<evidence type="ECO:0000256" key="1">
    <source>
        <dbReference type="ARBA" id="ARBA00008045"/>
    </source>
</evidence>
<name>A0A0N5AZD5_9BILA</name>
<keyword evidence="6" id="KW-0175">Coiled coil</keyword>
<dbReference type="GO" id="GO:0051082">
    <property type="term" value="F:unfolded protein binding"/>
    <property type="evidence" value="ECO:0007669"/>
    <property type="project" value="InterPro"/>
</dbReference>
<dbReference type="InterPro" id="IPR009053">
    <property type="entry name" value="Prefoldin"/>
</dbReference>
<comment type="function">
    <text evidence="4">Binds specifically to cytosolic chaperonin (c-CPN) and transfers target proteins to it. Binds to nascent polypeptide chain and promotes folding in an environment in which there are many competing pathways for nonnative proteins. Required for positioning of the mitotic spindle.</text>
</comment>
<dbReference type="Gene3D" id="1.10.287.370">
    <property type="match status" value="1"/>
</dbReference>
<dbReference type="FunFam" id="1.10.287.370:FF:000003">
    <property type="entry name" value="Prefoldin subunit 6"/>
    <property type="match status" value="1"/>
</dbReference>
<dbReference type="CDD" id="cd23161">
    <property type="entry name" value="Prefoldin_6"/>
    <property type="match status" value="1"/>
</dbReference>
<dbReference type="Pfam" id="PF01920">
    <property type="entry name" value="Prefoldin_2"/>
    <property type="match status" value="1"/>
</dbReference>
<evidence type="ECO:0000256" key="6">
    <source>
        <dbReference type="SAM" id="Coils"/>
    </source>
</evidence>
<dbReference type="WBParaSite" id="SMUV_0001035901-mRNA-1">
    <property type="protein sequence ID" value="SMUV_0001035901-mRNA-1"/>
    <property type="gene ID" value="SMUV_0001035901"/>
</dbReference>
<evidence type="ECO:0000313" key="7">
    <source>
        <dbReference type="Proteomes" id="UP000046393"/>
    </source>
</evidence>
<accession>A0A0N5AZD5</accession>
<dbReference type="GO" id="GO:0051131">
    <property type="term" value="P:chaperone-mediated protein complex assembly"/>
    <property type="evidence" value="ECO:0007669"/>
    <property type="project" value="TreeGrafter"/>
</dbReference>
<dbReference type="GO" id="GO:0016272">
    <property type="term" value="C:prefoldin complex"/>
    <property type="evidence" value="ECO:0007669"/>
    <property type="project" value="InterPro"/>
</dbReference>
<evidence type="ECO:0000256" key="4">
    <source>
        <dbReference type="ARBA" id="ARBA00058726"/>
    </source>
</evidence>
<evidence type="ECO:0000256" key="3">
    <source>
        <dbReference type="ARBA" id="ARBA00023186"/>
    </source>
</evidence>
<dbReference type="GO" id="GO:0006457">
    <property type="term" value="P:protein folding"/>
    <property type="evidence" value="ECO:0007669"/>
    <property type="project" value="InterPro"/>
</dbReference>
<protein>
    <recommendedName>
        <fullName evidence="5">Probable prefoldin subunit 6</fullName>
    </recommendedName>
</protein>
<proteinExistence type="inferred from homology"/>
<dbReference type="AlphaFoldDB" id="A0A0N5AZD5"/>
<dbReference type="InterPro" id="IPR002777">
    <property type="entry name" value="PFD_beta-like"/>
</dbReference>
<evidence type="ECO:0000256" key="5">
    <source>
        <dbReference type="ARBA" id="ARBA00072592"/>
    </source>
</evidence>
<reference evidence="8" key="1">
    <citation type="submission" date="2017-02" db="UniProtKB">
        <authorList>
            <consortium name="WormBaseParasite"/>
        </authorList>
    </citation>
    <scope>IDENTIFICATION</scope>
</reference>
<dbReference type="SUPFAM" id="SSF46579">
    <property type="entry name" value="Prefoldin"/>
    <property type="match status" value="1"/>
</dbReference>
<dbReference type="GO" id="GO:0051087">
    <property type="term" value="F:protein-folding chaperone binding"/>
    <property type="evidence" value="ECO:0007669"/>
    <property type="project" value="TreeGrafter"/>
</dbReference>
<dbReference type="PANTHER" id="PTHR21431:SF0">
    <property type="entry name" value="PREFOLDIN SUBUNIT 6"/>
    <property type="match status" value="1"/>
</dbReference>
<evidence type="ECO:0000313" key="8">
    <source>
        <dbReference type="WBParaSite" id="SMUV_0001035901-mRNA-1"/>
    </source>
</evidence>
<sequence>MANNIETLKARFEEELAKFKQLEKDREKNVLNRQQLESQLTENVLVKTELELLQEDATVYKLIGPVLVKQDLAEARQNVDKRIAYIKTEIKRLEETMADAGEKQKAQKETLAKIQTTLKQRLSSAMP</sequence>
<keyword evidence="3" id="KW-0143">Chaperone</keyword>
<dbReference type="GO" id="GO:0005737">
    <property type="term" value="C:cytoplasm"/>
    <property type="evidence" value="ECO:0007669"/>
    <property type="project" value="TreeGrafter"/>
</dbReference>
<keyword evidence="7" id="KW-1185">Reference proteome</keyword>
<organism evidence="7 8">
    <name type="scientific">Syphacia muris</name>
    <dbReference type="NCBI Taxonomy" id="451379"/>
    <lineage>
        <taxon>Eukaryota</taxon>
        <taxon>Metazoa</taxon>
        <taxon>Ecdysozoa</taxon>
        <taxon>Nematoda</taxon>
        <taxon>Chromadorea</taxon>
        <taxon>Rhabditida</taxon>
        <taxon>Spirurina</taxon>
        <taxon>Oxyuridomorpha</taxon>
        <taxon>Oxyuroidea</taxon>
        <taxon>Oxyuridae</taxon>
        <taxon>Syphacia</taxon>
    </lineage>
</organism>
<comment type="subunit">
    <text evidence="2">Heterohexamer of two PFD-alpha type and four PFD-beta type subunits.</text>
</comment>
<dbReference type="Proteomes" id="UP000046393">
    <property type="component" value="Unplaced"/>
</dbReference>
<feature type="coiled-coil region" evidence="6">
    <location>
        <begin position="76"/>
        <end position="110"/>
    </location>
</feature>
<dbReference type="STRING" id="451379.A0A0N5AZD5"/>
<comment type="similarity">
    <text evidence="1">Belongs to the prefoldin subunit beta family.</text>
</comment>
<dbReference type="PANTHER" id="PTHR21431">
    <property type="entry name" value="PREFOLDIN SUBUNIT 6"/>
    <property type="match status" value="1"/>
</dbReference>
<evidence type="ECO:0000256" key="2">
    <source>
        <dbReference type="ARBA" id="ARBA00011695"/>
    </source>
</evidence>
<feature type="coiled-coil region" evidence="6">
    <location>
        <begin position="2"/>
        <end position="39"/>
    </location>
</feature>